<dbReference type="Gene3D" id="3.30.43.10">
    <property type="entry name" value="Uridine Diphospho-n-acetylenolpyruvylglucosamine Reductase, domain 2"/>
    <property type="match status" value="1"/>
</dbReference>
<dbReference type="Gene3D" id="3.30.70.2740">
    <property type="match status" value="1"/>
</dbReference>
<dbReference type="InterPro" id="IPR016166">
    <property type="entry name" value="FAD-bd_PCMH"/>
</dbReference>
<accession>A0ABV8SR18</accession>
<dbReference type="RefSeq" id="WP_380596398.1">
    <property type="nucleotide sequence ID" value="NZ_JBHSDU010000003.1"/>
</dbReference>
<dbReference type="Pfam" id="PF02913">
    <property type="entry name" value="FAD-oxidase_C"/>
    <property type="match status" value="1"/>
</dbReference>
<keyword evidence="6" id="KW-1185">Reference proteome</keyword>
<keyword evidence="3" id="KW-0274">FAD</keyword>
<dbReference type="Gene3D" id="3.30.70.2190">
    <property type="match status" value="1"/>
</dbReference>
<protein>
    <submittedName>
        <fullName evidence="5">FAD-binding oxidoreductase</fullName>
    </submittedName>
</protein>
<dbReference type="InterPro" id="IPR016167">
    <property type="entry name" value="FAD-bd_PCMH_sub1"/>
</dbReference>
<dbReference type="SUPFAM" id="SSF56176">
    <property type="entry name" value="FAD-binding/transporter-associated domain-like"/>
    <property type="match status" value="1"/>
</dbReference>
<dbReference type="InterPro" id="IPR036318">
    <property type="entry name" value="FAD-bd_PCMH-like_sf"/>
</dbReference>
<dbReference type="Gene3D" id="1.10.45.10">
    <property type="entry name" value="Vanillyl-alcohol Oxidase, Chain A, domain 4"/>
    <property type="match status" value="1"/>
</dbReference>
<dbReference type="EMBL" id="JBHSDU010000003">
    <property type="protein sequence ID" value="MFC4309342.1"/>
    <property type="molecule type" value="Genomic_DNA"/>
</dbReference>
<dbReference type="InterPro" id="IPR016164">
    <property type="entry name" value="FAD-linked_Oxase-like_C"/>
</dbReference>
<comment type="similarity">
    <text evidence="1">Belongs to the FAD-binding oxidoreductase/transferase type 4 family.</text>
</comment>
<reference evidence="6" key="1">
    <citation type="journal article" date="2019" name="Int. J. Syst. Evol. Microbiol.">
        <title>The Global Catalogue of Microorganisms (GCM) 10K type strain sequencing project: providing services to taxonomists for standard genome sequencing and annotation.</title>
        <authorList>
            <consortium name="The Broad Institute Genomics Platform"/>
            <consortium name="The Broad Institute Genome Sequencing Center for Infectious Disease"/>
            <person name="Wu L."/>
            <person name="Ma J."/>
        </authorList>
    </citation>
    <scope>NUCLEOTIDE SEQUENCE [LARGE SCALE GENOMIC DNA]</scope>
    <source>
        <strain evidence="6">CGMCC 1.10759</strain>
    </source>
</reference>
<dbReference type="Proteomes" id="UP001595904">
    <property type="component" value="Unassembled WGS sequence"/>
</dbReference>
<dbReference type="InterPro" id="IPR051264">
    <property type="entry name" value="FAD-oxidored/transferase_4"/>
</dbReference>
<proteinExistence type="inferred from homology"/>
<name>A0ABV8SR18_9GAMM</name>
<dbReference type="InterPro" id="IPR004113">
    <property type="entry name" value="FAD-bd_oxidored_4_C"/>
</dbReference>
<evidence type="ECO:0000313" key="5">
    <source>
        <dbReference type="EMBL" id="MFC4309342.1"/>
    </source>
</evidence>
<evidence type="ECO:0000313" key="6">
    <source>
        <dbReference type="Proteomes" id="UP001595904"/>
    </source>
</evidence>
<evidence type="ECO:0000256" key="2">
    <source>
        <dbReference type="ARBA" id="ARBA00022630"/>
    </source>
</evidence>
<dbReference type="PANTHER" id="PTHR43716">
    <property type="entry name" value="D-2-HYDROXYGLUTARATE DEHYDROGENASE, MITOCHONDRIAL"/>
    <property type="match status" value="1"/>
</dbReference>
<comment type="caution">
    <text evidence="5">The sequence shown here is derived from an EMBL/GenBank/DDBJ whole genome shotgun (WGS) entry which is preliminary data.</text>
</comment>
<dbReference type="Gene3D" id="3.30.465.10">
    <property type="match status" value="1"/>
</dbReference>
<evidence type="ECO:0000256" key="1">
    <source>
        <dbReference type="ARBA" id="ARBA00008000"/>
    </source>
</evidence>
<dbReference type="InterPro" id="IPR006094">
    <property type="entry name" value="Oxid_FAD_bind_N"/>
</dbReference>
<dbReference type="PANTHER" id="PTHR43716:SF2">
    <property type="entry name" value="BLL6224 PROTEIN"/>
    <property type="match status" value="1"/>
</dbReference>
<organism evidence="5 6">
    <name type="scientific">Steroidobacter flavus</name>
    <dbReference type="NCBI Taxonomy" id="1842136"/>
    <lineage>
        <taxon>Bacteria</taxon>
        <taxon>Pseudomonadati</taxon>
        <taxon>Pseudomonadota</taxon>
        <taxon>Gammaproteobacteria</taxon>
        <taxon>Steroidobacterales</taxon>
        <taxon>Steroidobacteraceae</taxon>
        <taxon>Steroidobacter</taxon>
    </lineage>
</organism>
<evidence type="ECO:0000256" key="3">
    <source>
        <dbReference type="ARBA" id="ARBA00022827"/>
    </source>
</evidence>
<dbReference type="PROSITE" id="PS51387">
    <property type="entry name" value="FAD_PCMH"/>
    <property type="match status" value="1"/>
</dbReference>
<dbReference type="Pfam" id="PF01565">
    <property type="entry name" value="FAD_binding_4"/>
    <property type="match status" value="1"/>
</dbReference>
<feature type="domain" description="FAD-binding PCMH-type" evidence="4">
    <location>
        <begin position="38"/>
        <end position="219"/>
    </location>
</feature>
<dbReference type="InterPro" id="IPR016169">
    <property type="entry name" value="FAD-bd_PCMH_sub2"/>
</dbReference>
<dbReference type="InterPro" id="IPR016171">
    <property type="entry name" value="Vanillyl_alc_oxidase_C-sub2"/>
</dbReference>
<keyword evidence="2" id="KW-0285">Flavoprotein</keyword>
<dbReference type="SUPFAM" id="SSF55103">
    <property type="entry name" value="FAD-linked oxidases, C-terminal domain"/>
    <property type="match status" value="1"/>
</dbReference>
<sequence length="471" mass="51015">MSITSSLLADLRRAVGPQGYLDQANDIEPYLVDHRKLYRGATPLVLRPDRTEQVSAIMRMCNEARVGVVPVGGNTGYCGGATPSEDGSQIVLSLGRMRRVRSVDPLNYTMIAEAGCVLAEVQAAAAAVDRLFPMSLGSEGSCQLGGNLSTNAGGTAVLRYGMMRDLVLGLEVVLPDGRVLDGLKPLRKDNTGYDLRNLFMGAEGTLGVITAATCKLFSRSATTVTAFVGLSDPQRAVSLLSRLRTFTGDAVSTFELVPRSALDLVLQYIPNTADPLDQRHEWYVLLEIGMGRQAESMRDAIETELADAMEQGEIADAALASSESQREMFWKLRETIPEAQRHIGASIKHDVSVTTSELPRFIVEASQLVHSITPTGRIVSYGHLGDGNLHFNVSRPSDGDDESFLRLAPNINRAVHDLIARYGGSMSAEHGIGRLKREDLARYEPPVALDVMRAIKQALDPNGIMNPGKVL</sequence>
<gene>
    <name evidence="5" type="ORF">ACFPN2_09640</name>
</gene>
<evidence type="ECO:0000259" key="4">
    <source>
        <dbReference type="PROSITE" id="PS51387"/>
    </source>
</evidence>